<proteinExistence type="predicted"/>
<name>A0A5J5ASS2_9ASTE</name>
<evidence type="ECO:0000256" key="5">
    <source>
        <dbReference type="ARBA" id="ARBA00022729"/>
    </source>
</evidence>
<dbReference type="Pfam" id="PF12819">
    <property type="entry name" value="Malectin_like"/>
    <property type="match status" value="1"/>
</dbReference>
<evidence type="ECO:0000256" key="7">
    <source>
        <dbReference type="ARBA" id="ARBA00022777"/>
    </source>
</evidence>
<evidence type="ECO:0000256" key="13">
    <source>
        <dbReference type="SAM" id="MobiDB-lite"/>
    </source>
</evidence>
<keyword evidence="4 14" id="KW-0812">Transmembrane</keyword>
<dbReference type="PROSITE" id="PS50011">
    <property type="entry name" value="PROTEIN_KINASE_DOM"/>
    <property type="match status" value="1"/>
</dbReference>
<dbReference type="GO" id="GO:0004674">
    <property type="term" value="F:protein serine/threonine kinase activity"/>
    <property type="evidence" value="ECO:0007669"/>
    <property type="project" value="UniProtKB-KW"/>
</dbReference>
<dbReference type="InterPro" id="IPR011009">
    <property type="entry name" value="Kinase-like_dom_sf"/>
</dbReference>
<feature type="transmembrane region" description="Helical" evidence="14">
    <location>
        <begin position="69"/>
        <end position="90"/>
    </location>
</feature>
<protein>
    <recommendedName>
        <fullName evidence="15">Protein kinase domain-containing protein</fullName>
    </recommendedName>
</protein>
<keyword evidence="5" id="KW-0732">Signal</keyword>
<accession>A0A5J5ASS2</accession>
<dbReference type="EMBL" id="CM018042">
    <property type="protein sequence ID" value="KAA8532886.1"/>
    <property type="molecule type" value="Genomic_DNA"/>
</dbReference>
<sequence length="884" mass="98587">MQFSKKTPWVVAIIIIRNNDNIKFPTRNVILSSDYKQGITKPKGSIWDLGKITIYRFSIAMNATDKYPLLFLILTSLYLTVSIAATAAAANSPYTPLENIALNCGDHGDSTAPQDGRKWTGDTSSQFIPSQPPPPPNASSTSTASTQDFAPQIPYMTARLFHSQFTYVFPLSAGPKFIRLHFHPASYSGLNISNSFFDVTANNHYTLLQNFSALLTSRFLNKSYFVNEFCINIASEQRLDIAFVPSPGSFGFINGIEVLSMPSDLYIKGRQEIPIVGQSQTLEIDNNTALENVYRLNVDGQAISPVDDNGMFRAWSDDMSYIYGGTGVDPYHFTIKMKYSKVPPYTAPEVLYRTARSMGTNSAINENYNLTWLFPVDRGFYYLVRLHFCEIDVGVTGINQRVFEIFLNNQTADDQMDIIVYAGGNGVPIYRDFVVMVPLGSGGKQDLWLALHPNTKSLPRYYDALLNGLEVFKLNKSDGNLAGLNPDPIDDPNSNQPGPSSKKINHPNKSRIFIIVAVILSGAIGLSVLALFIFCQRRGYYLGSSCGSWCSSPKSNSTTRSSLVPSHICHHFSLVEIKSATNDFSEALLIGVGGFGNVYKGYINDGDTPVAIKRLNPKSQQGAHEFFTEIELLSQLRHVHLVSLIGYCEDYSEMILVYDYMSRGTLRDHLYNTDNPPLSWKQRLRICIGAARGLHYLHTGGKHMIIHRDVKTTNILLDEKWVAKVSDFGLSRLGPYQRVPHPRQHRSERPPLDKKLENSEICLSEWARSHYRSGTLDQIVDPNLKGQIAPECLRKIGEIADSCLLDEGIRRPAMADVLWNLEFALQLQESAEESGAYKELDVDRAVLYTAFVPNKDETGSSSGVDSCADMSGSIFTEIKYPKGR</sequence>
<comment type="subcellular location">
    <subcellularLocation>
        <location evidence="1">Membrane</location>
        <topology evidence="1">Single-pass type I membrane protein</topology>
    </subcellularLocation>
</comment>
<dbReference type="Gene3D" id="2.60.120.430">
    <property type="entry name" value="Galactose-binding lectin"/>
    <property type="match status" value="2"/>
</dbReference>
<gene>
    <name evidence="16" type="ORF">F0562_032997</name>
</gene>
<dbReference type="Proteomes" id="UP000325577">
    <property type="component" value="Linkage Group LG19"/>
</dbReference>
<keyword evidence="9 14" id="KW-1133">Transmembrane helix</keyword>
<evidence type="ECO:0000256" key="8">
    <source>
        <dbReference type="ARBA" id="ARBA00022840"/>
    </source>
</evidence>
<dbReference type="PROSITE" id="PS00108">
    <property type="entry name" value="PROTEIN_KINASE_ST"/>
    <property type="match status" value="1"/>
</dbReference>
<evidence type="ECO:0000313" key="17">
    <source>
        <dbReference type="Proteomes" id="UP000325577"/>
    </source>
</evidence>
<evidence type="ECO:0000256" key="14">
    <source>
        <dbReference type="SAM" id="Phobius"/>
    </source>
</evidence>
<keyword evidence="17" id="KW-1185">Reference proteome</keyword>
<dbReference type="InterPro" id="IPR017441">
    <property type="entry name" value="Protein_kinase_ATP_BS"/>
</dbReference>
<keyword evidence="8 12" id="KW-0067">ATP-binding</keyword>
<dbReference type="InterPro" id="IPR024788">
    <property type="entry name" value="Malectin-like_Carb-bd_dom"/>
</dbReference>
<keyword evidence="11" id="KW-0325">Glycoprotein</keyword>
<feature type="domain" description="Protein kinase" evidence="15">
    <location>
        <begin position="584"/>
        <end position="884"/>
    </location>
</feature>
<dbReference type="GO" id="GO:0005524">
    <property type="term" value="F:ATP binding"/>
    <property type="evidence" value="ECO:0007669"/>
    <property type="project" value="UniProtKB-UniRule"/>
</dbReference>
<evidence type="ECO:0000256" key="4">
    <source>
        <dbReference type="ARBA" id="ARBA00022692"/>
    </source>
</evidence>
<organism evidence="16 17">
    <name type="scientific">Nyssa sinensis</name>
    <dbReference type="NCBI Taxonomy" id="561372"/>
    <lineage>
        <taxon>Eukaryota</taxon>
        <taxon>Viridiplantae</taxon>
        <taxon>Streptophyta</taxon>
        <taxon>Embryophyta</taxon>
        <taxon>Tracheophyta</taxon>
        <taxon>Spermatophyta</taxon>
        <taxon>Magnoliopsida</taxon>
        <taxon>eudicotyledons</taxon>
        <taxon>Gunneridae</taxon>
        <taxon>Pentapetalae</taxon>
        <taxon>asterids</taxon>
        <taxon>Cornales</taxon>
        <taxon>Nyssaceae</taxon>
        <taxon>Nyssa</taxon>
    </lineage>
</organism>
<dbReference type="FunFam" id="3.30.200.20:FF:000645">
    <property type="entry name" value="Receptor-like protein kinase FERONIA"/>
    <property type="match status" value="1"/>
</dbReference>
<dbReference type="GO" id="GO:0016020">
    <property type="term" value="C:membrane"/>
    <property type="evidence" value="ECO:0007669"/>
    <property type="project" value="UniProtKB-SubCell"/>
</dbReference>
<feature type="transmembrane region" description="Helical" evidence="14">
    <location>
        <begin position="512"/>
        <end position="535"/>
    </location>
</feature>
<keyword evidence="7" id="KW-0418">Kinase</keyword>
<evidence type="ECO:0000256" key="1">
    <source>
        <dbReference type="ARBA" id="ARBA00004479"/>
    </source>
</evidence>
<dbReference type="PANTHER" id="PTHR34590">
    <property type="entry name" value="OS03G0124300 PROTEIN-RELATED"/>
    <property type="match status" value="1"/>
</dbReference>
<dbReference type="Gene3D" id="1.10.510.10">
    <property type="entry name" value="Transferase(Phosphotransferase) domain 1"/>
    <property type="match status" value="2"/>
</dbReference>
<evidence type="ECO:0000256" key="12">
    <source>
        <dbReference type="PROSITE-ProRule" id="PRU10141"/>
    </source>
</evidence>
<feature type="binding site" evidence="12">
    <location>
        <position position="613"/>
    </location>
    <ligand>
        <name>ATP</name>
        <dbReference type="ChEBI" id="CHEBI:30616"/>
    </ligand>
</feature>
<dbReference type="InterPro" id="IPR000719">
    <property type="entry name" value="Prot_kinase_dom"/>
</dbReference>
<evidence type="ECO:0000256" key="6">
    <source>
        <dbReference type="ARBA" id="ARBA00022741"/>
    </source>
</evidence>
<evidence type="ECO:0000256" key="10">
    <source>
        <dbReference type="ARBA" id="ARBA00023136"/>
    </source>
</evidence>
<dbReference type="FunFam" id="2.60.120.430:FF:000007">
    <property type="entry name" value="FERONIA receptor-like kinase"/>
    <property type="match status" value="1"/>
</dbReference>
<keyword evidence="10 14" id="KW-0472">Membrane</keyword>
<dbReference type="OrthoDB" id="1720310at2759"/>
<keyword evidence="2" id="KW-0723">Serine/threonine-protein kinase</keyword>
<keyword evidence="3" id="KW-0808">Transferase</keyword>
<dbReference type="InterPro" id="IPR045272">
    <property type="entry name" value="ANXUR1/2-like"/>
</dbReference>
<dbReference type="FunFam" id="2.60.120.430:FF:000003">
    <property type="entry name" value="FERONIA receptor-like kinase"/>
    <property type="match status" value="1"/>
</dbReference>
<reference evidence="16 17" key="1">
    <citation type="submission" date="2019-09" db="EMBL/GenBank/DDBJ databases">
        <title>A chromosome-level genome assembly of the Chinese tupelo Nyssa sinensis.</title>
        <authorList>
            <person name="Yang X."/>
            <person name="Kang M."/>
            <person name="Yang Y."/>
            <person name="Xiong H."/>
            <person name="Wang M."/>
            <person name="Zhang Z."/>
            <person name="Wang Z."/>
            <person name="Wu H."/>
            <person name="Ma T."/>
            <person name="Liu J."/>
            <person name="Xi Z."/>
        </authorList>
    </citation>
    <scope>NUCLEOTIDE SEQUENCE [LARGE SCALE GENOMIC DNA]</scope>
    <source>
        <strain evidence="16">J267</strain>
        <tissue evidence="16">Leaf</tissue>
    </source>
</reference>
<evidence type="ECO:0000259" key="15">
    <source>
        <dbReference type="PROSITE" id="PS50011"/>
    </source>
</evidence>
<evidence type="ECO:0000256" key="2">
    <source>
        <dbReference type="ARBA" id="ARBA00022527"/>
    </source>
</evidence>
<dbReference type="PANTHER" id="PTHR34590:SF5">
    <property type="entry name" value="OS04G0586500 PROTEIN"/>
    <property type="match status" value="1"/>
</dbReference>
<dbReference type="AlphaFoldDB" id="A0A5J5ASS2"/>
<dbReference type="InterPro" id="IPR001245">
    <property type="entry name" value="Ser-Thr/Tyr_kinase_cat_dom"/>
</dbReference>
<dbReference type="SUPFAM" id="SSF56112">
    <property type="entry name" value="Protein kinase-like (PK-like)"/>
    <property type="match status" value="1"/>
</dbReference>
<feature type="region of interest" description="Disordered" evidence="13">
    <location>
        <begin position="105"/>
        <end position="145"/>
    </location>
</feature>
<evidence type="ECO:0000256" key="11">
    <source>
        <dbReference type="ARBA" id="ARBA00023180"/>
    </source>
</evidence>
<feature type="region of interest" description="Disordered" evidence="13">
    <location>
        <begin position="483"/>
        <end position="504"/>
    </location>
</feature>
<dbReference type="Gene3D" id="3.30.200.20">
    <property type="entry name" value="Phosphorylase Kinase, domain 1"/>
    <property type="match status" value="1"/>
</dbReference>
<evidence type="ECO:0000256" key="9">
    <source>
        <dbReference type="ARBA" id="ARBA00022989"/>
    </source>
</evidence>
<dbReference type="InterPro" id="IPR008271">
    <property type="entry name" value="Ser/Thr_kinase_AS"/>
</dbReference>
<dbReference type="SMART" id="SM00220">
    <property type="entry name" value="S_TKc"/>
    <property type="match status" value="1"/>
</dbReference>
<dbReference type="PROSITE" id="PS00107">
    <property type="entry name" value="PROTEIN_KINASE_ATP"/>
    <property type="match status" value="1"/>
</dbReference>
<keyword evidence="6 12" id="KW-0547">Nucleotide-binding</keyword>
<dbReference type="GO" id="GO:0004714">
    <property type="term" value="F:transmembrane receptor protein tyrosine kinase activity"/>
    <property type="evidence" value="ECO:0007669"/>
    <property type="project" value="InterPro"/>
</dbReference>
<evidence type="ECO:0000256" key="3">
    <source>
        <dbReference type="ARBA" id="ARBA00022679"/>
    </source>
</evidence>
<evidence type="ECO:0000313" key="16">
    <source>
        <dbReference type="EMBL" id="KAA8532886.1"/>
    </source>
</evidence>
<dbReference type="Pfam" id="PF07714">
    <property type="entry name" value="PK_Tyr_Ser-Thr"/>
    <property type="match status" value="1"/>
</dbReference>